<evidence type="ECO:0000256" key="8">
    <source>
        <dbReference type="HAMAP-Rule" id="MF_00265"/>
    </source>
</evidence>
<comment type="caution">
    <text evidence="10">The sequence shown here is derived from an EMBL/GenBank/DDBJ whole genome shotgun (WGS) entry which is preliminary data.</text>
</comment>
<evidence type="ECO:0000256" key="1">
    <source>
        <dbReference type="ARBA" id="ARBA00001946"/>
    </source>
</evidence>
<comment type="function">
    <text evidence="8">Toxic component of a toxin-antitoxin (TA) system. An RNase.</text>
</comment>
<feature type="binding site" evidence="8">
    <location>
        <position position="94"/>
    </location>
    <ligand>
        <name>Mg(2+)</name>
        <dbReference type="ChEBI" id="CHEBI:18420"/>
    </ligand>
</feature>
<dbReference type="GO" id="GO:0000287">
    <property type="term" value="F:magnesium ion binding"/>
    <property type="evidence" value="ECO:0007669"/>
    <property type="project" value="UniProtKB-UniRule"/>
</dbReference>
<accession>A0A366ENS5</accession>
<protein>
    <recommendedName>
        <fullName evidence="8">Ribonuclease VapC</fullName>
        <shortName evidence="8">RNase VapC</shortName>
        <ecNumber evidence="8">3.1.-.-</ecNumber>
    </recommendedName>
    <alternativeName>
        <fullName evidence="8">Toxin VapC</fullName>
    </alternativeName>
</protein>
<reference evidence="10 11" key="1">
    <citation type="submission" date="2018-06" db="EMBL/GenBank/DDBJ databases">
        <title>Genomic Encyclopedia of Type Strains, Phase IV (KMG-IV): sequencing the most valuable type-strain genomes for metagenomic binning, comparative biology and taxonomic classification.</title>
        <authorList>
            <person name="Goeker M."/>
        </authorList>
    </citation>
    <scope>NUCLEOTIDE SEQUENCE [LARGE SCALE GENOMIC DNA]</scope>
    <source>
        <strain evidence="10 11">DSM 24875</strain>
    </source>
</reference>
<dbReference type="Gene3D" id="3.40.50.1010">
    <property type="entry name" value="5'-nuclease"/>
    <property type="match status" value="1"/>
</dbReference>
<dbReference type="EC" id="3.1.-.-" evidence="8"/>
<dbReference type="InterPro" id="IPR029060">
    <property type="entry name" value="PIN-like_dom_sf"/>
</dbReference>
<keyword evidence="11" id="KW-1185">Reference proteome</keyword>
<dbReference type="GO" id="GO:0090729">
    <property type="term" value="F:toxin activity"/>
    <property type="evidence" value="ECO:0007669"/>
    <property type="project" value="UniProtKB-KW"/>
</dbReference>
<evidence type="ECO:0000256" key="5">
    <source>
        <dbReference type="ARBA" id="ARBA00022801"/>
    </source>
</evidence>
<evidence type="ECO:0000256" key="2">
    <source>
        <dbReference type="ARBA" id="ARBA00022649"/>
    </source>
</evidence>
<sequence length="128" mass="13666">MLDTNIVSDLIRNPLGKAAQRTERAGADTVCVSIIVAAELRYGAAKGKSFRIGDLVEGLLARLPVLPLDMPADADYAAIRTQLENAGTPISANDLLIAAHALALRMPLVTADSAFRRVSGLQVENWLE</sequence>
<evidence type="ECO:0000256" key="4">
    <source>
        <dbReference type="ARBA" id="ARBA00022723"/>
    </source>
</evidence>
<proteinExistence type="inferred from homology"/>
<keyword evidence="8" id="KW-0800">Toxin</keyword>
<dbReference type="PANTHER" id="PTHR33653">
    <property type="entry name" value="RIBONUCLEASE VAPC2"/>
    <property type="match status" value="1"/>
</dbReference>
<evidence type="ECO:0000259" key="9">
    <source>
        <dbReference type="SMART" id="SM00670"/>
    </source>
</evidence>
<feature type="domain" description="PIN" evidence="9">
    <location>
        <begin position="1"/>
        <end position="117"/>
    </location>
</feature>
<keyword evidence="10" id="KW-0255">Endonuclease</keyword>
<evidence type="ECO:0000256" key="7">
    <source>
        <dbReference type="ARBA" id="ARBA00038093"/>
    </source>
</evidence>
<organism evidence="10 11">
    <name type="scientific">Roseiarcus fermentans</name>
    <dbReference type="NCBI Taxonomy" id="1473586"/>
    <lineage>
        <taxon>Bacteria</taxon>
        <taxon>Pseudomonadati</taxon>
        <taxon>Pseudomonadota</taxon>
        <taxon>Alphaproteobacteria</taxon>
        <taxon>Hyphomicrobiales</taxon>
        <taxon>Roseiarcaceae</taxon>
        <taxon>Roseiarcus</taxon>
    </lineage>
</organism>
<dbReference type="GO" id="GO:0004519">
    <property type="term" value="F:endonuclease activity"/>
    <property type="evidence" value="ECO:0007669"/>
    <property type="project" value="UniProtKB-KW"/>
</dbReference>
<keyword evidence="2 8" id="KW-1277">Toxin-antitoxin system</keyword>
<evidence type="ECO:0000313" key="10">
    <source>
        <dbReference type="EMBL" id="RBP03125.1"/>
    </source>
</evidence>
<dbReference type="PANTHER" id="PTHR33653:SF1">
    <property type="entry name" value="RIBONUCLEASE VAPC2"/>
    <property type="match status" value="1"/>
</dbReference>
<feature type="binding site" evidence="8">
    <location>
        <position position="3"/>
    </location>
    <ligand>
        <name>Mg(2+)</name>
        <dbReference type="ChEBI" id="CHEBI:18420"/>
    </ligand>
</feature>
<keyword evidence="4 8" id="KW-0479">Metal-binding</keyword>
<dbReference type="Pfam" id="PF01850">
    <property type="entry name" value="PIN"/>
    <property type="match status" value="1"/>
</dbReference>
<keyword evidence="5 8" id="KW-0378">Hydrolase</keyword>
<dbReference type="AlphaFoldDB" id="A0A366ENS5"/>
<evidence type="ECO:0000256" key="3">
    <source>
        <dbReference type="ARBA" id="ARBA00022722"/>
    </source>
</evidence>
<dbReference type="InterPro" id="IPR002716">
    <property type="entry name" value="PIN_dom"/>
</dbReference>
<dbReference type="InterPro" id="IPR050556">
    <property type="entry name" value="Type_II_TA_system_RNase"/>
</dbReference>
<dbReference type="InterPro" id="IPR022907">
    <property type="entry name" value="VapC_family"/>
</dbReference>
<gene>
    <name evidence="8" type="primary">vapC</name>
    <name evidence="10" type="ORF">DFR50_14649</name>
</gene>
<dbReference type="EMBL" id="QNRK01000046">
    <property type="protein sequence ID" value="RBP03125.1"/>
    <property type="molecule type" value="Genomic_DNA"/>
</dbReference>
<dbReference type="Proteomes" id="UP000253529">
    <property type="component" value="Unassembled WGS sequence"/>
</dbReference>
<dbReference type="GO" id="GO:0004540">
    <property type="term" value="F:RNA nuclease activity"/>
    <property type="evidence" value="ECO:0007669"/>
    <property type="project" value="InterPro"/>
</dbReference>
<dbReference type="SMART" id="SM00670">
    <property type="entry name" value="PINc"/>
    <property type="match status" value="1"/>
</dbReference>
<dbReference type="SUPFAM" id="SSF88723">
    <property type="entry name" value="PIN domain-like"/>
    <property type="match status" value="1"/>
</dbReference>
<comment type="cofactor">
    <cofactor evidence="1 8">
        <name>Mg(2+)</name>
        <dbReference type="ChEBI" id="CHEBI:18420"/>
    </cofactor>
</comment>
<evidence type="ECO:0000313" key="11">
    <source>
        <dbReference type="Proteomes" id="UP000253529"/>
    </source>
</evidence>
<evidence type="ECO:0000256" key="6">
    <source>
        <dbReference type="ARBA" id="ARBA00022842"/>
    </source>
</evidence>
<dbReference type="GO" id="GO:0016787">
    <property type="term" value="F:hydrolase activity"/>
    <property type="evidence" value="ECO:0007669"/>
    <property type="project" value="UniProtKB-KW"/>
</dbReference>
<keyword evidence="6 8" id="KW-0460">Magnesium</keyword>
<name>A0A366ENS5_9HYPH</name>
<comment type="similarity">
    <text evidence="7 8">Belongs to the PINc/VapC protein family.</text>
</comment>
<dbReference type="HAMAP" id="MF_00265">
    <property type="entry name" value="VapC_Nob1"/>
    <property type="match status" value="1"/>
</dbReference>
<keyword evidence="3 8" id="KW-0540">Nuclease</keyword>